<dbReference type="RefSeq" id="WP_015402460.1">
    <property type="nucleotide sequence ID" value="NC_020304.1"/>
</dbReference>
<reference evidence="3" key="1">
    <citation type="journal article" date="2013" name="Stand. Genomic Sci.">
        <title>Complete genome sequence of Desulfocapsa sulfexigens, a marine deltaproteobacterium specialized in disproportionating inorganic sulfur compounds.</title>
        <authorList>
            <person name="Finster K.W."/>
            <person name="Kjeldsen K.U."/>
            <person name="Kube M."/>
            <person name="Reinhardt R."/>
            <person name="Mussmann M."/>
            <person name="Amann R."/>
            <person name="Schreiber L."/>
        </authorList>
    </citation>
    <scope>NUCLEOTIDE SEQUENCE [LARGE SCALE GENOMIC DNA]</scope>
    <source>
        <strain evidence="3">DSM 10523 / SB164P1</strain>
    </source>
</reference>
<dbReference type="KEGG" id="dsf:UWK_00174"/>
<feature type="chain" id="PRO_5004016842" description="Cytochrome c domain-containing protein" evidence="1">
    <location>
        <begin position="23"/>
        <end position="102"/>
    </location>
</feature>
<evidence type="ECO:0008006" key="4">
    <source>
        <dbReference type="Google" id="ProtNLM"/>
    </source>
</evidence>
<dbReference type="EMBL" id="CP003985">
    <property type="protein sequence ID" value="AGF76761.1"/>
    <property type="molecule type" value="Genomic_DNA"/>
</dbReference>
<keyword evidence="3" id="KW-1185">Reference proteome</keyword>
<dbReference type="AlphaFoldDB" id="M1PJS6"/>
<feature type="signal peptide" evidence="1">
    <location>
        <begin position="1"/>
        <end position="22"/>
    </location>
</feature>
<protein>
    <recommendedName>
        <fullName evidence="4">Cytochrome c domain-containing protein</fullName>
    </recommendedName>
</protein>
<accession>M1PJS6</accession>
<name>M1PJS6_DESSD</name>
<dbReference type="STRING" id="1167006.UWK_00174"/>
<gene>
    <name evidence="2" type="ordered locus">UWK_00174</name>
</gene>
<dbReference type="HOGENOM" id="CLU_179159_0_0_7"/>
<dbReference type="Proteomes" id="UP000011721">
    <property type="component" value="Chromosome"/>
</dbReference>
<evidence type="ECO:0000313" key="2">
    <source>
        <dbReference type="EMBL" id="AGF76761.1"/>
    </source>
</evidence>
<dbReference type="InterPro" id="IPR036909">
    <property type="entry name" value="Cyt_c-like_dom_sf"/>
</dbReference>
<evidence type="ECO:0000313" key="3">
    <source>
        <dbReference type="Proteomes" id="UP000011721"/>
    </source>
</evidence>
<dbReference type="GO" id="GO:0020037">
    <property type="term" value="F:heme binding"/>
    <property type="evidence" value="ECO:0007669"/>
    <property type="project" value="InterPro"/>
</dbReference>
<evidence type="ECO:0000256" key="1">
    <source>
        <dbReference type="SAM" id="SignalP"/>
    </source>
</evidence>
<organism evidence="2 3">
    <name type="scientific">Desulfocapsa sulfexigens (strain DSM 10523 / SB164P1)</name>
    <dbReference type="NCBI Taxonomy" id="1167006"/>
    <lineage>
        <taxon>Bacteria</taxon>
        <taxon>Pseudomonadati</taxon>
        <taxon>Thermodesulfobacteriota</taxon>
        <taxon>Desulfobulbia</taxon>
        <taxon>Desulfobulbales</taxon>
        <taxon>Desulfocapsaceae</taxon>
        <taxon>Desulfocapsa</taxon>
    </lineage>
</organism>
<dbReference type="GO" id="GO:0009055">
    <property type="term" value="F:electron transfer activity"/>
    <property type="evidence" value="ECO:0007669"/>
    <property type="project" value="InterPro"/>
</dbReference>
<dbReference type="SUPFAM" id="SSF46626">
    <property type="entry name" value="Cytochrome c"/>
    <property type="match status" value="1"/>
</dbReference>
<proteinExistence type="predicted"/>
<sequence length="102" mass="11054">MRFQILFGCIVLSLVMLTPAFADDAATVFVQKCGVCHKKGGEAAPVNPADKAGVVWSKYFKRGRHPVDLSVRISNDEMMTILGFLQEHAADSDHPVAAAIPK</sequence>
<keyword evidence="1" id="KW-0732">Signal</keyword>